<dbReference type="Proteomes" id="UP001142444">
    <property type="component" value="Unassembled WGS sequence"/>
</dbReference>
<sequence>MKFIEKQIENEETGALASCHVLSSVTIDYDNQSVSAVIKSFVSKDKKEAGKQPIFHNIVTIAAAPDYDLAPNEWVLKELIKPAPENVDLSQQYEAQKYIFAGGKIKDCEK</sequence>
<evidence type="ECO:0000313" key="1">
    <source>
        <dbReference type="EMBL" id="MDE8035077.1"/>
    </source>
</evidence>
<comment type="caution">
    <text evidence="1">The sequence shown here is derived from an EMBL/GenBank/DDBJ whole genome shotgun (WGS) entry which is preliminary data.</text>
</comment>
<gene>
    <name evidence="1" type="ORF">OQ257_07840</name>
</gene>
<dbReference type="EMBL" id="JAPHVQ010000006">
    <property type="protein sequence ID" value="MDE8035077.1"/>
    <property type="molecule type" value="Genomic_DNA"/>
</dbReference>
<evidence type="ECO:0000313" key="2">
    <source>
        <dbReference type="Proteomes" id="UP001142444"/>
    </source>
</evidence>
<organism evidence="1 2">
    <name type="scientific">Actinobacillus equuli subsp. equuli</name>
    <dbReference type="NCBI Taxonomy" id="202947"/>
    <lineage>
        <taxon>Bacteria</taxon>
        <taxon>Pseudomonadati</taxon>
        <taxon>Pseudomonadota</taxon>
        <taxon>Gammaproteobacteria</taxon>
        <taxon>Pasteurellales</taxon>
        <taxon>Pasteurellaceae</taxon>
        <taxon>Actinobacillus</taxon>
    </lineage>
</organism>
<reference evidence="1" key="2">
    <citation type="journal article" date="2023" name="Pathogens">
        <title>Pathological Features and Genomic Characterization of an Actinobacillus equuli subsp. equuli Bearing Unique Virulence-Associated Genes from an Adult Horse with Pleuropneumonia.</title>
        <authorList>
            <person name="Kamali M."/>
            <person name="Carossino M."/>
            <person name="Del Piero F."/>
            <person name="Peak L."/>
            <person name="Mitchell M.S."/>
            <person name="Willette J."/>
            <person name="Baker R."/>
            <person name="Li F."/>
            <person name="Kenez A."/>
            <person name="Balasuriya U.B.R."/>
            <person name="Go Y.Y."/>
        </authorList>
    </citation>
    <scope>NUCLEOTIDE SEQUENCE</scope>
    <source>
        <strain evidence="1">4524</strain>
    </source>
</reference>
<dbReference type="AlphaFoldDB" id="A0A9X4G3F5"/>
<protein>
    <submittedName>
        <fullName evidence="1">Uncharacterized protein</fullName>
    </submittedName>
</protein>
<proteinExistence type="predicted"/>
<keyword evidence="2" id="KW-1185">Reference proteome</keyword>
<name>A0A9X4G3F5_ACTEU</name>
<dbReference type="RefSeq" id="WP_237611241.1">
    <property type="nucleotide sequence ID" value="NZ_JAPHVQ010000006.1"/>
</dbReference>
<accession>A0A9X4G3F5</accession>
<reference evidence="1" key="1">
    <citation type="submission" date="2022-11" db="EMBL/GenBank/DDBJ databases">
        <authorList>
            <person name="Kamali M."/>
            <person name="Peak L."/>
            <person name="Go Y.Y."/>
            <person name="Balasuriya U.B.R."/>
            <person name="Carossino M."/>
        </authorList>
    </citation>
    <scope>NUCLEOTIDE SEQUENCE</scope>
    <source>
        <strain evidence="1">4524</strain>
    </source>
</reference>